<evidence type="ECO:0000256" key="12">
    <source>
        <dbReference type="ARBA" id="ARBA00023180"/>
    </source>
</evidence>
<keyword evidence="8" id="KW-0862">Zinc</keyword>
<evidence type="ECO:0000256" key="1">
    <source>
        <dbReference type="ARBA" id="ARBA00001947"/>
    </source>
</evidence>
<evidence type="ECO:0000313" key="20">
    <source>
        <dbReference type="EMBL" id="KAK7070881.1"/>
    </source>
</evidence>
<keyword evidence="16" id="KW-1133">Transmembrane helix</keyword>
<keyword evidence="6" id="KW-0479">Metal-binding</keyword>
<dbReference type="Pfam" id="PF04253">
    <property type="entry name" value="TFR_dimer"/>
    <property type="match status" value="1"/>
</dbReference>
<dbReference type="GO" id="GO:0004180">
    <property type="term" value="F:carboxypeptidase activity"/>
    <property type="evidence" value="ECO:0007669"/>
    <property type="project" value="UniProtKB-KW"/>
</dbReference>
<comment type="similarity">
    <text evidence="3">Belongs to the peptidase M28 family. M28B subfamily.</text>
</comment>
<keyword evidence="20" id="KW-0121">Carboxypeptidase</keyword>
<name>A0AAN8ZW51_HALRR</name>
<dbReference type="GO" id="GO:0016324">
    <property type="term" value="C:apical plasma membrane"/>
    <property type="evidence" value="ECO:0007669"/>
    <property type="project" value="UniProtKB-SubCell"/>
</dbReference>
<dbReference type="PANTHER" id="PTHR10404">
    <property type="entry name" value="N-ACETYLATED-ALPHA-LINKED ACIDIC DIPEPTIDASE"/>
    <property type="match status" value="1"/>
</dbReference>
<proteinExistence type="inferred from homology"/>
<evidence type="ECO:0000256" key="2">
    <source>
        <dbReference type="ARBA" id="ARBA00004221"/>
    </source>
</evidence>
<dbReference type="InterPro" id="IPR007365">
    <property type="entry name" value="TFR-like_dimer_dom"/>
</dbReference>
<dbReference type="EMBL" id="JAXCGZ010015203">
    <property type="protein sequence ID" value="KAK7070881.1"/>
    <property type="molecule type" value="Genomic_DNA"/>
</dbReference>
<evidence type="ECO:0000256" key="15">
    <source>
        <dbReference type="ARBA" id="ARBA00081462"/>
    </source>
</evidence>
<dbReference type="InterPro" id="IPR036757">
    <property type="entry name" value="TFR-like_dimer_dom_sf"/>
</dbReference>
<keyword evidence="16" id="KW-0472">Membrane</keyword>
<dbReference type="AlphaFoldDB" id="A0AAN8ZW51"/>
<dbReference type="CDD" id="cd02121">
    <property type="entry name" value="PA_GCPII_like"/>
    <property type="match status" value="1"/>
</dbReference>
<feature type="domain" description="Transferrin receptor-like dimerisation" evidence="18">
    <location>
        <begin position="644"/>
        <end position="765"/>
    </location>
</feature>
<evidence type="ECO:0000313" key="21">
    <source>
        <dbReference type="Proteomes" id="UP001381693"/>
    </source>
</evidence>
<protein>
    <recommendedName>
        <fullName evidence="14">Aminopeptidase NAALADL1</fullName>
    </recommendedName>
    <alternativeName>
        <fullName evidence="15">N-acetylated-alpha-linked acidic dipeptidase-like protein</fullName>
    </alternativeName>
</protein>
<dbReference type="SUPFAM" id="SSF53187">
    <property type="entry name" value="Zn-dependent exopeptidases"/>
    <property type="match status" value="1"/>
</dbReference>
<sequence length="770" mass="85639">MSNEDLTSVLLETPSTSFLPGRCHPLSKKCQPPSGLRCLFQERNRVCCLSILILILAVLTLILVAVVVGSDKQKKVTPFDPEKVILEEASGDAIKETLRFLTSEPHTAGTEADTRQAGWVAQVWRDQGLDTVSLTPYTVLLSYPDKDLNNTIQICDATGEVIWTSHSYQTPLGPGEDHPDVLPNFSAYSASGDVQGDIVYAYLGREEDFEYLQSQNVSVNGSIVLIRYGDIFRANKVLNAEVQGAAGVLLYLDPAYVCPKGCTANLTYPNTVYTPPEAVQMGTTYLNNGDPLTPFYPSLESAYRIPEDEAALPNIPVQPISYDDALQIFSHLGGEKAPKAWQGGLEVEYRLGPGLQNPTWTSRMSIHTRNTNATIFNVIGTITGREEPDRYIVLGNHRDAWTFGGVDPSSGTATLLEVTRLFSLLRKQDWQPRRTLVFCSWGAEEYGLIGSTEWTEQFASHLRHRAVAYLNVDMVFEGTYSFISMASPLLYGEVMKATQKVPNPNSNEVLNGRPHLFDTWLHRIPDPLHDGRPKFRGLGSGSDFASFQHVLGIPCMDMVYAAEPNASSLPLYHTLYETLHLAANLYDPGMHYHKALAQTWALIGLSLAEDMVLPLSVHLYGEYVKEAFENIKKLYGPDLEGEGIHLDYFEDAVDEFYEAANNWTSRAGEIDLNNILAVRAANDAQMMVDRAFIDPRGLPGRPEYNHVVTAPSSANIYESDSFAGLQDLLHNIQNLSDEEKQKRWRAVREHISVITHLTKAASNALTYDLW</sequence>
<evidence type="ECO:0000256" key="6">
    <source>
        <dbReference type="ARBA" id="ARBA00022723"/>
    </source>
</evidence>
<evidence type="ECO:0000256" key="16">
    <source>
        <dbReference type="SAM" id="Phobius"/>
    </source>
</evidence>
<keyword evidence="5" id="KW-0645">Protease</keyword>
<keyword evidence="9" id="KW-0106">Calcium</keyword>
<evidence type="ECO:0000256" key="14">
    <source>
        <dbReference type="ARBA" id="ARBA00068168"/>
    </source>
</evidence>
<evidence type="ECO:0000256" key="11">
    <source>
        <dbReference type="ARBA" id="ARBA00023157"/>
    </source>
</evidence>
<keyword evidence="7 20" id="KW-0378">Hydrolase</keyword>
<dbReference type="Pfam" id="PF04389">
    <property type="entry name" value="Peptidase_M28"/>
    <property type="match status" value="1"/>
</dbReference>
<dbReference type="InterPro" id="IPR039373">
    <property type="entry name" value="Peptidase_M28B"/>
</dbReference>
<feature type="domain" description="PA" evidence="17">
    <location>
        <begin position="194"/>
        <end position="261"/>
    </location>
</feature>
<gene>
    <name evidence="20" type="primary">NAALAD2_2</name>
    <name evidence="20" type="ORF">SK128_003088</name>
</gene>
<evidence type="ECO:0000256" key="13">
    <source>
        <dbReference type="ARBA" id="ARBA00059290"/>
    </source>
</evidence>
<dbReference type="FunFam" id="3.50.30.30:FF:000045">
    <property type="entry name" value="Predicted protein"/>
    <property type="match status" value="1"/>
</dbReference>
<organism evidence="20 21">
    <name type="scientific">Halocaridina rubra</name>
    <name type="common">Hawaiian red shrimp</name>
    <dbReference type="NCBI Taxonomy" id="373956"/>
    <lineage>
        <taxon>Eukaryota</taxon>
        <taxon>Metazoa</taxon>
        <taxon>Ecdysozoa</taxon>
        <taxon>Arthropoda</taxon>
        <taxon>Crustacea</taxon>
        <taxon>Multicrustacea</taxon>
        <taxon>Malacostraca</taxon>
        <taxon>Eumalacostraca</taxon>
        <taxon>Eucarida</taxon>
        <taxon>Decapoda</taxon>
        <taxon>Pleocyemata</taxon>
        <taxon>Caridea</taxon>
        <taxon>Atyoidea</taxon>
        <taxon>Atyidae</taxon>
        <taxon>Halocaridina</taxon>
    </lineage>
</organism>
<evidence type="ECO:0000259" key="19">
    <source>
        <dbReference type="Pfam" id="PF04389"/>
    </source>
</evidence>
<evidence type="ECO:0000256" key="3">
    <source>
        <dbReference type="ARBA" id="ARBA00005634"/>
    </source>
</evidence>
<comment type="subcellular location">
    <subcellularLocation>
        <location evidence="2">Apical cell membrane</location>
    </subcellularLocation>
</comment>
<feature type="transmembrane region" description="Helical" evidence="16">
    <location>
        <begin position="46"/>
        <end position="68"/>
    </location>
</feature>
<dbReference type="PANTHER" id="PTHR10404:SF77">
    <property type="entry name" value="GLUTAMATE CARBOXYPEPTIDASE 2 HOMOLOG"/>
    <property type="match status" value="1"/>
</dbReference>
<dbReference type="Gene3D" id="3.40.630.10">
    <property type="entry name" value="Zn peptidases"/>
    <property type="match status" value="1"/>
</dbReference>
<evidence type="ECO:0000259" key="18">
    <source>
        <dbReference type="Pfam" id="PF04253"/>
    </source>
</evidence>
<dbReference type="InterPro" id="IPR046450">
    <property type="entry name" value="PA_dom_sf"/>
</dbReference>
<evidence type="ECO:0000256" key="10">
    <source>
        <dbReference type="ARBA" id="ARBA00023049"/>
    </source>
</evidence>
<evidence type="ECO:0000256" key="9">
    <source>
        <dbReference type="ARBA" id="ARBA00022837"/>
    </source>
</evidence>
<dbReference type="SUPFAM" id="SSF52025">
    <property type="entry name" value="PA domain"/>
    <property type="match status" value="1"/>
</dbReference>
<dbReference type="Gene3D" id="1.20.930.40">
    <property type="entry name" value="Transferrin receptor-like, dimerisation domain"/>
    <property type="match status" value="1"/>
</dbReference>
<evidence type="ECO:0000259" key="17">
    <source>
        <dbReference type="Pfam" id="PF02225"/>
    </source>
</evidence>
<keyword evidence="12" id="KW-0325">Glycoprotein</keyword>
<dbReference type="GO" id="GO:0006508">
    <property type="term" value="P:proteolysis"/>
    <property type="evidence" value="ECO:0007669"/>
    <property type="project" value="UniProtKB-KW"/>
</dbReference>
<dbReference type="GO" id="GO:0008237">
    <property type="term" value="F:metallopeptidase activity"/>
    <property type="evidence" value="ECO:0007669"/>
    <property type="project" value="UniProtKB-KW"/>
</dbReference>
<dbReference type="InterPro" id="IPR003137">
    <property type="entry name" value="PA_domain"/>
</dbReference>
<dbReference type="FunFam" id="3.40.630.10:FF:000101">
    <property type="entry name" value="N-acetylated alpha-linked acidic dipeptidase like 1"/>
    <property type="match status" value="1"/>
</dbReference>
<dbReference type="Gene3D" id="3.50.30.30">
    <property type="match status" value="1"/>
</dbReference>
<evidence type="ECO:0000256" key="8">
    <source>
        <dbReference type="ARBA" id="ARBA00022833"/>
    </source>
</evidence>
<evidence type="ECO:0000256" key="4">
    <source>
        <dbReference type="ARBA" id="ARBA00022438"/>
    </source>
</evidence>
<comment type="caution">
    <text evidence="20">The sequence shown here is derived from an EMBL/GenBank/DDBJ whole genome shotgun (WGS) entry which is preliminary data.</text>
</comment>
<dbReference type="Proteomes" id="UP001381693">
    <property type="component" value="Unassembled WGS sequence"/>
</dbReference>
<comment type="function">
    <text evidence="13">Aminopeptidase with broad substrate specificity. Has lower activity with substrates that have Asp or Glu in the P2' position, or Pro in the P3' position. Lacks activity with substrates that have both Pro in the P3' position and Asp or Glu in the P2' position. Lacks carboxypeptidase activity. Lacks dipeptidyl-peptidase IV type activity.</text>
</comment>
<dbReference type="CDD" id="cd08022">
    <property type="entry name" value="M28_PSMA_like"/>
    <property type="match status" value="1"/>
</dbReference>
<keyword evidence="21" id="KW-1185">Reference proteome</keyword>
<dbReference type="InterPro" id="IPR007484">
    <property type="entry name" value="Peptidase_M28"/>
</dbReference>
<keyword evidence="4" id="KW-0031">Aminopeptidase</keyword>
<dbReference type="Pfam" id="PF02225">
    <property type="entry name" value="PA"/>
    <property type="match status" value="1"/>
</dbReference>
<keyword evidence="16" id="KW-0812">Transmembrane</keyword>
<dbReference type="SUPFAM" id="SSF47672">
    <property type="entry name" value="Transferrin receptor-like dimerisation domain"/>
    <property type="match status" value="1"/>
</dbReference>
<dbReference type="GO" id="GO:0004177">
    <property type="term" value="F:aminopeptidase activity"/>
    <property type="evidence" value="ECO:0007669"/>
    <property type="project" value="UniProtKB-KW"/>
</dbReference>
<evidence type="ECO:0000256" key="7">
    <source>
        <dbReference type="ARBA" id="ARBA00022801"/>
    </source>
</evidence>
<keyword evidence="10" id="KW-0482">Metalloprotease</keyword>
<evidence type="ECO:0000256" key="5">
    <source>
        <dbReference type="ARBA" id="ARBA00022670"/>
    </source>
</evidence>
<accession>A0AAN8ZW51</accession>
<comment type="cofactor">
    <cofactor evidence="1">
        <name>Zn(2+)</name>
        <dbReference type="ChEBI" id="CHEBI:29105"/>
    </cofactor>
</comment>
<dbReference type="FunFam" id="1.20.930.40:FF:000001">
    <property type="entry name" value="N-acetylated-alpha-linked acidic dipeptidase 2"/>
    <property type="match status" value="1"/>
</dbReference>
<keyword evidence="11" id="KW-1015">Disulfide bond</keyword>
<dbReference type="GO" id="GO:0046872">
    <property type="term" value="F:metal ion binding"/>
    <property type="evidence" value="ECO:0007669"/>
    <property type="project" value="UniProtKB-KW"/>
</dbReference>
<feature type="domain" description="Peptidase M28" evidence="19">
    <location>
        <begin position="377"/>
        <end position="579"/>
    </location>
</feature>
<reference evidence="20 21" key="1">
    <citation type="submission" date="2023-11" db="EMBL/GenBank/DDBJ databases">
        <title>Halocaridina rubra genome assembly.</title>
        <authorList>
            <person name="Smith C."/>
        </authorList>
    </citation>
    <scope>NUCLEOTIDE SEQUENCE [LARGE SCALE GENOMIC DNA]</scope>
    <source>
        <strain evidence="20">EP-1</strain>
        <tissue evidence="20">Whole</tissue>
    </source>
</reference>